<keyword evidence="2" id="KW-0614">Plasmid</keyword>
<sequence>MFSLLLSFYANLFVLKYIEIAKNAYLIIGSFMLTFILLTFILVLVLIFIKEKLSYV</sequence>
<name>W5SAL7_9SPIR</name>
<keyword evidence="1" id="KW-0472">Membrane</keyword>
<dbReference type="HOGENOM" id="CLU_3005071_0_0_12"/>
<keyword evidence="1" id="KW-1133">Transmembrane helix</keyword>
<evidence type="ECO:0000256" key="1">
    <source>
        <dbReference type="SAM" id="Phobius"/>
    </source>
</evidence>
<feature type="transmembrane region" description="Helical" evidence="1">
    <location>
        <begin position="24"/>
        <end position="49"/>
    </location>
</feature>
<proteinExistence type="predicted"/>
<geneLocation type="plasmid" evidence="2">
    <name>unnamed</name>
</geneLocation>
<keyword evidence="1" id="KW-0812">Transmembrane</keyword>
<organism evidence="2">
    <name type="scientific">Borrelia nietonii YOR</name>
    <dbReference type="NCBI Taxonomy" id="1293576"/>
    <lineage>
        <taxon>Bacteria</taxon>
        <taxon>Pseudomonadati</taxon>
        <taxon>Spirochaetota</taxon>
        <taxon>Spirochaetia</taxon>
        <taxon>Spirochaetales</taxon>
        <taxon>Borreliaceae</taxon>
        <taxon>Borrelia</taxon>
        <taxon>Borrelia nietonii</taxon>
    </lineage>
</organism>
<protein>
    <submittedName>
        <fullName evidence="2">Uncharacterized protein</fullName>
    </submittedName>
</protein>
<gene>
    <name evidence="2" type="ORF">BHY_1051</name>
</gene>
<evidence type="ECO:0000313" key="2">
    <source>
        <dbReference type="EMBL" id="AHH04002.1"/>
    </source>
</evidence>
<dbReference type="EMBL" id="CP004154">
    <property type="protein sequence ID" value="AHH04002.1"/>
    <property type="molecule type" value="Genomic_DNA"/>
</dbReference>
<reference evidence="2" key="1">
    <citation type="submission" date="2013-02" db="EMBL/GenBank/DDBJ databases">
        <title>Comparative genomics of Borrelia species.</title>
        <authorList>
            <person name="Schwan T.G."/>
            <person name="Raffel S.J."/>
            <person name="Porcella S.F."/>
        </authorList>
    </citation>
    <scope>NUCLEOTIDE SEQUENCE</scope>
    <source>
        <strain evidence="2">YOR</strain>
        <plasmid evidence="2">unnamed</plasmid>
    </source>
</reference>
<accession>W5SAL7</accession>
<dbReference type="AlphaFoldDB" id="W5SAL7"/>